<dbReference type="Gene3D" id="2.30.30.190">
    <property type="entry name" value="CAP Gly-rich-like domain"/>
    <property type="match status" value="1"/>
</dbReference>
<evidence type="ECO:0000256" key="7">
    <source>
        <dbReference type="SAM" id="MobiDB-lite"/>
    </source>
</evidence>
<dbReference type="GO" id="GO:0005634">
    <property type="term" value="C:nucleus"/>
    <property type="evidence" value="ECO:0007669"/>
    <property type="project" value="UniProtKB-SubCell"/>
</dbReference>
<keyword evidence="3" id="KW-0677">Repeat</keyword>
<dbReference type="Pfam" id="PF01302">
    <property type="entry name" value="CAP_GLY"/>
    <property type="match status" value="1"/>
</dbReference>
<dbReference type="AlphaFoldDB" id="A0A1Z5TQE7"/>
<evidence type="ECO:0000313" key="10">
    <source>
        <dbReference type="Proteomes" id="UP000194280"/>
    </source>
</evidence>
<dbReference type="PANTHER" id="PTHR10552:SF6">
    <property type="entry name" value="U2 SMALL NUCLEAR RIBONUCLEOPROTEIN A"/>
    <property type="match status" value="1"/>
</dbReference>
<evidence type="ECO:0000256" key="1">
    <source>
        <dbReference type="ARBA" id="ARBA00004123"/>
    </source>
</evidence>
<dbReference type="InterPro" id="IPR036859">
    <property type="entry name" value="CAP-Gly_dom_sf"/>
</dbReference>
<organism evidence="9 10">
    <name type="scientific">Hortaea werneckii EXF-2000</name>
    <dbReference type="NCBI Taxonomy" id="1157616"/>
    <lineage>
        <taxon>Eukaryota</taxon>
        <taxon>Fungi</taxon>
        <taxon>Dikarya</taxon>
        <taxon>Ascomycota</taxon>
        <taxon>Pezizomycotina</taxon>
        <taxon>Dothideomycetes</taxon>
        <taxon>Dothideomycetidae</taxon>
        <taxon>Mycosphaerellales</taxon>
        <taxon>Teratosphaeriaceae</taxon>
        <taxon>Hortaea</taxon>
    </lineage>
</organism>
<dbReference type="InterPro" id="IPR001611">
    <property type="entry name" value="Leu-rich_rpt"/>
</dbReference>
<dbReference type="PROSITE" id="PS00845">
    <property type="entry name" value="CAP_GLY_1"/>
    <property type="match status" value="1"/>
</dbReference>
<dbReference type="SUPFAM" id="SSF52058">
    <property type="entry name" value="L domain-like"/>
    <property type="match status" value="1"/>
</dbReference>
<dbReference type="InterPro" id="IPR032675">
    <property type="entry name" value="LRR_dom_sf"/>
</dbReference>
<dbReference type="PANTHER" id="PTHR10552">
    <property type="entry name" value="U2 SMALL NUCLEAR RIBONUCLEOPROTEIN A"/>
    <property type="match status" value="1"/>
</dbReference>
<accession>A0A1Z5TQE7</accession>
<reference evidence="9 10" key="1">
    <citation type="submission" date="2017-01" db="EMBL/GenBank/DDBJ databases">
        <title>The recent genome duplication of the halophilic yeast Hortaea werneckii: insights from long-read sequencing.</title>
        <authorList>
            <person name="Sinha S."/>
            <person name="Flibotte S."/>
            <person name="Neira M."/>
            <person name="Lenassi M."/>
            <person name="Gostincar C."/>
            <person name="Stajich J.E."/>
            <person name="Nislow C.E."/>
        </authorList>
    </citation>
    <scope>NUCLEOTIDE SEQUENCE [LARGE SCALE GENOMIC DNA]</scope>
    <source>
        <strain evidence="9 10">EXF-2000</strain>
    </source>
</reference>
<evidence type="ECO:0000256" key="4">
    <source>
        <dbReference type="ARBA" id="ARBA00023242"/>
    </source>
</evidence>
<evidence type="ECO:0000259" key="8">
    <source>
        <dbReference type="PROSITE" id="PS50245"/>
    </source>
</evidence>
<dbReference type="VEuPathDB" id="FungiDB:BTJ68_01605"/>
<dbReference type="OrthoDB" id="5273213at2759"/>
<evidence type="ECO:0000313" key="9">
    <source>
        <dbReference type="EMBL" id="OTA38218.1"/>
    </source>
</evidence>
<gene>
    <name evidence="9" type="ORF">BTJ68_01605</name>
</gene>
<dbReference type="EMBL" id="MUNK01000012">
    <property type="protein sequence ID" value="OTA38218.1"/>
    <property type="molecule type" value="Genomic_DNA"/>
</dbReference>
<name>A0A1Z5TQE7_HORWE</name>
<comment type="caution">
    <text evidence="9">The sequence shown here is derived from an EMBL/GenBank/DDBJ whole genome shotgun (WGS) entry which is preliminary data.</text>
</comment>
<dbReference type="InParanoid" id="A0A1Z5TQE7"/>
<dbReference type="GO" id="GO:0030620">
    <property type="term" value="F:U2 snRNA binding"/>
    <property type="evidence" value="ECO:0007669"/>
    <property type="project" value="InterPro"/>
</dbReference>
<comment type="similarity">
    <text evidence="5">Belongs to the U2 small nuclear ribonucleoprotein A family.</text>
</comment>
<proteinExistence type="inferred from homology"/>
<dbReference type="FunCoup" id="A0A1Z5TQE7">
    <property type="interactions" value="1148"/>
</dbReference>
<feature type="domain" description="CAP-Gly" evidence="8">
    <location>
        <begin position="22"/>
        <end position="68"/>
    </location>
</feature>
<dbReference type="PROSITE" id="PS50245">
    <property type="entry name" value="CAP_GLY_2"/>
    <property type="match status" value="1"/>
</dbReference>
<feature type="region of interest" description="Disordered" evidence="7">
    <location>
        <begin position="516"/>
        <end position="551"/>
    </location>
</feature>
<comment type="subcellular location">
    <subcellularLocation>
        <location evidence="1">Nucleus</location>
    </subcellularLocation>
</comment>
<dbReference type="STRING" id="1157616.A0A1Z5TQE7"/>
<keyword evidence="4" id="KW-0539">Nucleus</keyword>
<dbReference type="InterPro" id="IPR044640">
    <property type="entry name" value="RU2A"/>
</dbReference>
<dbReference type="SMART" id="SM01052">
    <property type="entry name" value="CAP_GLY"/>
    <property type="match status" value="1"/>
</dbReference>
<keyword evidence="2" id="KW-0433">Leucine-rich repeat</keyword>
<dbReference type="SUPFAM" id="SSF74924">
    <property type="entry name" value="Cap-Gly domain"/>
    <property type="match status" value="1"/>
</dbReference>
<dbReference type="InterPro" id="IPR000938">
    <property type="entry name" value="CAP-Gly_domain"/>
</dbReference>
<dbReference type="PROSITE" id="PS51450">
    <property type="entry name" value="LRR"/>
    <property type="match status" value="1"/>
</dbReference>
<dbReference type="Gene3D" id="3.80.10.10">
    <property type="entry name" value="Ribonuclease Inhibitor"/>
    <property type="match status" value="2"/>
</dbReference>
<evidence type="ECO:0000256" key="5">
    <source>
        <dbReference type="ARBA" id="ARBA00024196"/>
    </source>
</evidence>
<evidence type="ECO:0000256" key="2">
    <source>
        <dbReference type="ARBA" id="ARBA00022614"/>
    </source>
</evidence>
<sequence>MAYYVGQRLSLKGQLCIVRYNGPVADKQGEWLGVEWDDTTRGKHNGTHQGKCYFTCRSVSPTAASFLRPNQQWDKPRSFLEALKEKYASDNDPSEHEAIQISAHKQAEEVGFDKFARRQAQLRGIHTVVLDRMCIRHSPDDPESSEIGAVCKDVTDVDLSSNLFETMDEIIDIARRLPKLRCLTIDGNRISWRPVQEKVPPVAGTALPGVKWLSISSTLMDATEGRANTEVPAIPLSMAGSFFPNAETVVACNNELDRSSGVQLPTSLRTFDVSGNLFESLSDIATLKGTPDIHTLIAKNCRIRSTGDHDVLRSNLHTVVELDIRGNSIASFDFIDRLAADLPSLRHLRTAGNPLYTSLMSPDGKPLTAEDGYMLTIARLPKLETLNYSKITEKERLNADRYYLSQIALELSLEASDDGKEKVRKSHPRWRDLCEEYGEPASSSNPTPKREVVDPNSLAARMVKIHLFTEERNFDLHIPKSISVYTLFGLIAKELKVSSSPLKLGLWLETGEEILPEDGTPEKANDTPQWWCSDDEDDEPSAIAGDRAENDKTVSKKVQIVPSTRAMGTFLEDGQTELKVFVRG</sequence>
<dbReference type="GO" id="GO:0000398">
    <property type="term" value="P:mRNA splicing, via spliceosome"/>
    <property type="evidence" value="ECO:0007669"/>
    <property type="project" value="InterPro"/>
</dbReference>
<dbReference type="Proteomes" id="UP000194280">
    <property type="component" value="Unassembled WGS sequence"/>
</dbReference>
<protein>
    <recommendedName>
        <fullName evidence="6">U2 small nuclear ribonucleoprotein A'</fullName>
    </recommendedName>
</protein>
<evidence type="ECO:0000256" key="6">
    <source>
        <dbReference type="ARBA" id="ARBA00024238"/>
    </source>
</evidence>
<keyword evidence="10" id="KW-1185">Reference proteome</keyword>
<evidence type="ECO:0000256" key="3">
    <source>
        <dbReference type="ARBA" id="ARBA00022737"/>
    </source>
</evidence>